<keyword evidence="5 8" id="KW-1133">Transmembrane helix</keyword>
<evidence type="ECO:0000256" key="2">
    <source>
        <dbReference type="ARBA" id="ARBA00005887"/>
    </source>
</evidence>
<accession>A0A9W7EKR8</accession>
<comment type="subcellular location">
    <subcellularLocation>
        <location evidence="8">Cell membrane</location>
        <topology evidence="8">Multi-pass membrane protein</topology>
    </subcellularLocation>
    <subcellularLocation>
        <location evidence="1">Membrane</location>
        <topology evidence="1">Multi-pass membrane protein</topology>
    </subcellularLocation>
</comment>
<feature type="transmembrane region" description="Helical" evidence="8">
    <location>
        <begin position="385"/>
        <end position="402"/>
    </location>
</feature>
<protein>
    <recommendedName>
        <fullName evidence="8">Ammonium transporter</fullName>
    </recommendedName>
</protein>
<dbReference type="NCBIfam" id="TIGR00836">
    <property type="entry name" value="amt"/>
    <property type="match status" value="1"/>
</dbReference>
<dbReference type="GO" id="GO:0005886">
    <property type="term" value="C:plasma membrane"/>
    <property type="evidence" value="ECO:0007669"/>
    <property type="project" value="UniProtKB-SubCell"/>
</dbReference>
<feature type="domain" description="Ammonium transporter AmtB-like" evidence="9">
    <location>
        <begin position="44"/>
        <end position="482"/>
    </location>
</feature>
<evidence type="ECO:0000256" key="6">
    <source>
        <dbReference type="ARBA" id="ARBA00023136"/>
    </source>
</evidence>
<keyword evidence="6 8" id="KW-0472">Membrane</keyword>
<dbReference type="GO" id="GO:0008519">
    <property type="term" value="F:ammonium channel activity"/>
    <property type="evidence" value="ECO:0007669"/>
    <property type="project" value="InterPro"/>
</dbReference>
<feature type="transmembrane region" description="Helical" evidence="8">
    <location>
        <begin position="257"/>
        <end position="279"/>
    </location>
</feature>
<reference evidence="11" key="1">
    <citation type="journal article" date="2023" name="Commun. Biol.">
        <title>Genome analysis of Parmales, the sister group of diatoms, reveals the evolutionary specialization of diatoms from phago-mixotrophs to photoautotrophs.</title>
        <authorList>
            <person name="Ban H."/>
            <person name="Sato S."/>
            <person name="Yoshikawa S."/>
            <person name="Yamada K."/>
            <person name="Nakamura Y."/>
            <person name="Ichinomiya M."/>
            <person name="Sato N."/>
            <person name="Blanc-Mathieu R."/>
            <person name="Endo H."/>
            <person name="Kuwata A."/>
            <person name="Ogata H."/>
        </authorList>
    </citation>
    <scope>NUCLEOTIDE SEQUENCE [LARGE SCALE GENOMIC DNA]</scope>
</reference>
<feature type="transmembrane region" description="Helical" evidence="8">
    <location>
        <begin position="432"/>
        <end position="455"/>
    </location>
</feature>
<feature type="transmembrane region" description="Helical" evidence="8">
    <location>
        <begin position="44"/>
        <end position="65"/>
    </location>
</feature>
<dbReference type="InterPro" id="IPR001905">
    <property type="entry name" value="Ammonium_transpt"/>
</dbReference>
<dbReference type="AlphaFoldDB" id="A0A9W7EKR8"/>
<feature type="transmembrane region" description="Helical" evidence="8">
    <location>
        <begin position="326"/>
        <end position="346"/>
    </location>
</feature>
<evidence type="ECO:0000259" key="9">
    <source>
        <dbReference type="Pfam" id="PF00909"/>
    </source>
</evidence>
<sequence>MSLTIEDVERLLAERHLDTASDLTVLTAKVSELAGKYGNSNTNLWLMFGAILVFFMQAGFAMLEVGMVNIKNTKNILIKNVFDASIGALCWWILGYGIGESIELVAQLLAGNTNYATAGTSNETAGFIGTDSFMLDIPMSGKSGWLFQWAFAATAATIVSGAVAERVTFGCYIIYSIVLTSFIYPVVVHWGWNGGWGGAWRSTDLLFGCGVTDFAGSGVVHLTGAVAALVGAIIIGPRIGRFDEGIKLPQQSVIFQTLGTLILWMGWYGFNGCSTLMLAGLSSSTTDTYFDFSDVAAHTMVTTTISAATCCLTTVALTALTSPDRIIDIGAANNGILAGLVSITAGCSSVEPEGAFCIGLIGSFWYMAGVAFLEKMKIDDVVGAVPVHGFCGIWGVIAPGLFTSSAQYANAYYSSRAEKCAGIFYGGSGDMLAANLVFILAVIAWTGVLSTILFLGCKFTIGVRVSTEVEENGMDDSKHGGKVFSATPVPTQEV</sequence>
<dbReference type="Pfam" id="PF00909">
    <property type="entry name" value="Ammonium_transp"/>
    <property type="match status" value="1"/>
</dbReference>
<feature type="transmembrane region" description="Helical" evidence="8">
    <location>
        <begin position="214"/>
        <end position="236"/>
    </location>
</feature>
<organism evidence="10 11">
    <name type="scientific">Triparma laevis f. inornata</name>
    <dbReference type="NCBI Taxonomy" id="1714386"/>
    <lineage>
        <taxon>Eukaryota</taxon>
        <taxon>Sar</taxon>
        <taxon>Stramenopiles</taxon>
        <taxon>Ochrophyta</taxon>
        <taxon>Bolidophyceae</taxon>
        <taxon>Parmales</taxon>
        <taxon>Triparmaceae</taxon>
        <taxon>Triparma</taxon>
    </lineage>
</organism>
<dbReference type="Proteomes" id="UP001162640">
    <property type="component" value="Unassembled WGS sequence"/>
</dbReference>
<feature type="transmembrane region" description="Helical" evidence="8">
    <location>
        <begin position="77"/>
        <end position="98"/>
    </location>
</feature>
<comment type="caution">
    <text evidence="10">The sequence shown here is derived from an EMBL/GenBank/DDBJ whole genome shotgun (WGS) entry which is preliminary data.</text>
</comment>
<feature type="transmembrane region" description="Helical" evidence="8">
    <location>
        <begin position="171"/>
        <end position="192"/>
    </location>
</feature>
<keyword evidence="7 8" id="KW-0924">Ammonia transport</keyword>
<evidence type="ECO:0000256" key="1">
    <source>
        <dbReference type="ARBA" id="ARBA00004141"/>
    </source>
</evidence>
<keyword evidence="4 8" id="KW-0812">Transmembrane</keyword>
<evidence type="ECO:0000256" key="7">
    <source>
        <dbReference type="ARBA" id="ARBA00023177"/>
    </source>
</evidence>
<keyword evidence="3 8" id="KW-0813">Transport</keyword>
<dbReference type="InterPro" id="IPR018047">
    <property type="entry name" value="Ammonium_transpt_CS"/>
</dbReference>
<evidence type="ECO:0000256" key="4">
    <source>
        <dbReference type="ARBA" id="ARBA00022692"/>
    </source>
</evidence>
<dbReference type="EMBL" id="BLQM01000317">
    <property type="protein sequence ID" value="GMH82683.1"/>
    <property type="molecule type" value="Genomic_DNA"/>
</dbReference>
<dbReference type="InterPro" id="IPR029020">
    <property type="entry name" value="Ammonium/urea_transptr"/>
</dbReference>
<dbReference type="Gene3D" id="1.10.3430.10">
    <property type="entry name" value="Ammonium transporter AmtB like domains"/>
    <property type="match status" value="1"/>
</dbReference>
<dbReference type="PANTHER" id="PTHR11730">
    <property type="entry name" value="AMMONIUM TRANSPORTER"/>
    <property type="match status" value="1"/>
</dbReference>
<gene>
    <name evidence="10" type="ORF">TL16_g09343</name>
</gene>
<dbReference type="InterPro" id="IPR024041">
    <property type="entry name" value="NH4_transpt_AmtB-like_dom"/>
</dbReference>
<evidence type="ECO:0000256" key="3">
    <source>
        <dbReference type="ARBA" id="ARBA00022448"/>
    </source>
</evidence>
<proteinExistence type="inferred from homology"/>
<dbReference type="PROSITE" id="PS01219">
    <property type="entry name" value="AMMONIUM_TRANSP"/>
    <property type="match status" value="1"/>
</dbReference>
<evidence type="ECO:0000256" key="5">
    <source>
        <dbReference type="ARBA" id="ARBA00022989"/>
    </source>
</evidence>
<evidence type="ECO:0000256" key="8">
    <source>
        <dbReference type="RuleBase" id="RU362002"/>
    </source>
</evidence>
<evidence type="ECO:0000313" key="11">
    <source>
        <dbReference type="Proteomes" id="UP001162640"/>
    </source>
</evidence>
<feature type="transmembrane region" description="Helical" evidence="8">
    <location>
        <begin position="145"/>
        <end position="164"/>
    </location>
</feature>
<feature type="transmembrane region" description="Helical" evidence="8">
    <location>
        <begin position="352"/>
        <end position="373"/>
    </location>
</feature>
<feature type="transmembrane region" description="Helical" evidence="8">
    <location>
        <begin position="299"/>
        <end position="319"/>
    </location>
</feature>
<name>A0A9W7EKR8_9STRA</name>
<dbReference type="GO" id="GO:0097272">
    <property type="term" value="P:ammonium homeostasis"/>
    <property type="evidence" value="ECO:0007669"/>
    <property type="project" value="TreeGrafter"/>
</dbReference>
<dbReference type="SUPFAM" id="SSF111352">
    <property type="entry name" value="Ammonium transporter"/>
    <property type="match status" value="1"/>
</dbReference>
<dbReference type="PANTHER" id="PTHR11730:SF6">
    <property type="entry name" value="AMMONIUM TRANSPORTER"/>
    <property type="match status" value="1"/>
</dbReference>
<comment type="similarity">
    <text evidence="2 8">Belongs to the ammonia transporter channel (TC 1.A.11.2) family.</text>
</comment>
<evidence type="ECO:0000313" key="10">
    <source>
        <dbReference type="EMBL" id="GMH82683.1"/>
    </source>
</evidence>